<protein>
    <submittedName>
        <fullName evidence="1">Uncharacterized protein</fullName>
    </submittedName>
</protein>
<accession>A0A498I0X6</accession>
<dbReference type="Proteomes" id="UP000290289">
    <property type="component" value="Chromosome 15"/>
</dbReference>
<evidence type="ECO:0000313" key="1">
    <source>
        <dbReference type="EMBL" id="RXH75902.1"/>
    </source>
</evidence>
<name>A0A498I0X6_MALDO</name>
<keyword evidence="2" id="KW-1185">Reference proteome</keyword>
<dbReference type="EMBL" id="RDQH01000341">
    <property type="protein sequence ID" value="RXH75902.1"/>
    <property type="molecule type" value="Genomic_DNA"/>
</dbReference>
<comment type="caution">
    <text evidence="1">The sequence shown here is derived from an EMBL/GenBank/DDBJ whole genome shotgun (WGS) entry which is preliminary data.</text>
</comment>
<dbReference type="AlphaFoldDB" id="A0A498I0X6"/>
<evidence type="ECO:0000313" key="2">
    <source>
        <dbReference type="Proteomes" id="UP000290289"/>
    </source>
</evidence>
<gene>
    <name evidence="1" type="ORF">DVH24_042689</name>
</gene>
<sequence>MKGTRIAFKESDSMVEAHQVCARQLIQPIRERVRNVLPHDGWVSLTPRDDAGSLGLVCRVSSLNSTWLSMCGSPTCDPLIGSPVRWRVEMSHINRINEKRRV</sequence>
<organism evidence="1 2">
    <name type="scientific">Malus domestica</name>
    <name type="common">Apple</name>
    <name type="synonym">Pyrus malus</name>
    <dbReference type="NCBI Taxonomy" id="3750"/>
    <lineage>
        <taxon>Eukaryota</taxon>
        <taxon>Viridiplantae</taxon>
        <taxon>Streptophyta</taxon>
        <taxon>Embryophyta</taxon>
        <taxon>Tracheophyta</taxon>
        <taxon>Spermatophyta</taxon>
        <taxon>Magnoliopsida</taxon>
        <taxon>eudicotyledons</taxon>
        <taxon>Gunneridae</taxon>
        <taxon>Pentapetalae</taxon>
        <taxon>rosids</taxon>
        <taxon>fabids</taxon>
        <taxon>Rosales</taxon>
        <taxon>Rosaceae</taxon>
        <taxon>Amygdaloideae</taxon>
        <taxon>Maleae</taxon>
        <taxon>Malus</taxon>
    </lineage>
</organism>
<proteinExistence type="predicted"/>
<reference evidence="1" key="1">
    <citation type="submission" date="2018-10" db="EMBL/GenBank/DDBJ databases">
        <title>A high-quality apple genome assembly.</title>
        <authorList>
            <person name="Hu J."/>
        </authorList>
    </citation>
    <scope>NUCLEOTIDE SEQUENCE [LARGE SCALE GENOMIC DNA]</scope>
    <source>
        <tissue evidence="1">Young leaf</tissue>
    </source>
</reference>